<dbReference type="EMBL" id="JAGEPF010000001">
    <property type="protein sequence ID" value="MBO2455972.1"/>
    <property type="molecule type" value="Genomic_DNA"/>
</dbReference>
<feature type="region of interest" description="Disordered" evidence="1">
    <location>
        <begin position="105"/>
        <end position="138"/>
    </location>
</feature>
<feature type="compositionally biased region" description="Basic and acidic residues" evidence="1">
    <location>
        <begin position="118"/>
        <end position="127"/>
    </location>
</feature>
<evidence type="ECO:0000313" key="5">
    <source>
        <dbReference type="Proteomes" id="UP000680206"/>
    </source>
</evidence>
<accession>A0ABS3RH37</accession>
<organism evidence="4 5">
    <name type="scientific">Actinomadura violacea</name>
    <dbReference type="NCBI Taxonomy" id="2819934"/>
    <lineage>
        <taxon>Bacteria</taxon>
        <taxon>Bacillati</taxon>
        <taxon>Actinomycetota</taxon>
        <taxon>Actinomycetes</taxon>
        <taxon>Streptosporangiales</taxon>
        <taxon>Thermomonosporaceae</taxon>
        <taxon>Actinomadura</taxon>
    </lineage>
</organism>
<evidence type="ECO:0000313" key="4">
    <source>
        <dbReference type="EMBL" id="MBO2455972.1"/>
    </source>
</evidence>
<keyword evidence="5" id="KW-1185">Reference proteome</keyword>
<dbReference type="NCBIfam" id="NF033580">
    <property type="entry name" value="transpos_IS5_3"/>
    <property type="match status" value="1"/>
</dbReference>
<dbReference type="InterPro" id="IPR002559">
    <property type="entry name" value="Transposase_11"/>
</dbReference>
<evidence type="ECO:0000259" key="2">
    <source>
        <dbReference type="Pfam" id="PF01609"/>
    </source>
</evidence>
<proteinExistence type="predicted"/>
<dbReference type="PANTHER" id="PTHR30007:SF1">
    <property type="entry name" value="BLR1914 PROTEIN"/>
    <property type="match status" value="1"/>
</dbReference>
<name>A0ABS3RH37_9ACTN</name>
<gene>
    <name evidence="4" type="ORF">J4709_00035</name>
</gene>
<protein>
    <submittedName>
        <fullName evidence="4">IS5 family transposase</fullName>
    </submittedName>
</protein>
<dbReference type="Proteomes" id="UP000680206">
    <property type="component" value="Unassembled WGS sequence"/>
</dbReference>
<evidence type="ECO:0000256" key="1">
    <source>
        <dbReference type="SAM" id="MobiDB-lite"/>
    </source>
</evidence>
<feature type="domain" description="Insertion element IS402-like" evidence="3">
    <location>
        <begin position="7"/>
        <end position="78"/>
    </location>
</feature>
<reference evidence="4 5" key="1">
    <citation type="submission" date="2021-03" db="EMBL/GenBank/DDBJ databases">
        <title>Actinomadura violae sp. nov., isolated from lichen in Thailand.</title>
        <authorList>
            <person name="Kanchanasin P."/>
            <person name="Saeng-In P."/>
            <person name="Phongsopitanun W."/>
            <person name="Yuki M."/>
            <person name="Kudo T."/>
            <person name="Ohkuma M."/>
            <person name="Tanasupawat S."/>
        </authorList>
    </citation>
    <scope>NUCLEOTIDE SEQUENCE [LARGE SCALE GENOMIC DNA]</scope>
    <source>
        <strain evidence="4 5">LCR2-06</strain>
    </source>
</reference>
<dbReference type="PANTHER" id="PTHR30007">
    <property type="entry name" value="PHP DOMAIN PROTEIN"/>
    <property type="match status" value="1"/>
</dbReference>
<comment type="caution">
    <text evidence="4">The sequence shown here is derived from an EMBL/GenBank/DDBJ whole genome shotgun (WGS) entry which is preliminary data.</text>
</comment>
<dbReference type="Pfam" id="PF01609">
    <property type="entry name" value="DDE_Tnp_1"/>
    <property type="match status" value="1"/>
</dbReference>
<evidence type="ECO:0000259" key="3">
    <source>
        <dbReference type="Pfam" id="PF13340"/>
    </source>
</evidence>
<dbReference type="Pfam" id="PF13340">
    <property type="entry name" value="DUF4096"/>
    <property type="match status" value="1"/>
</dbReference>
<feature type="compositionally biased region" description="Basic residues" evidence="1">
    <location>
        <begin position="105"/>
        <end position="117"/>
    </location>
</feature>
<sequence>MAGRGELTDAAWERIEPLLPQVDGRGRPWRDHRQVVNGVLWRLRTGAPWRDLPERYGPWQTVYERFARWEADGTWAKLLEHVQVRDDAVGQVEWTVAVDSTVNRAHQHAAGARKRGTRTGDELEDPGRSQVHQALGRSRGGLTTKVRLAVDGRGLPLSIVLTPGNANDATAFADVLDGIRTPRAGTGRPRTTPDRVLGDKAYSSRVIRHLLRRRGIAATIPERRDQVANRRRRGRRGGRPPAFDTEIYRDRNVVERCFARLKQFRAIATRFDKLADRYRAGVVLASMILWLRETAR</sequence>
<feature type="domain" description="Transposase IS4-like" evidence="2">
    <location>
        <begin position="93"/>
        <end position="282"/>
    </location>
</feature>
<dbReference type="InterPro" id="IPR025161">
    <property type="entry name" value="IS402-like_dom"/>
</dbReference>
<dbReference type="RefSeq" id="WP_208235580.1">
    <property type="nucleotide sequence ID" value="NZ_JAGEPF010000001.1"/>
</dbReference>